<dbReference type="GO" id="GO:0046872">
    <property type="term" value="F:metal ion binding"/>
    <property type="evidence" value="ECO:0007669"/>
    <property type="project" value="InterPro"/>
</dbReference>
<dbReference type="AlphaFoldDB" id="A0AA88H086"/>
<dbReference type="Gene3D" id="2.60.40.380">
    <property type="entry name" value="Purple acid phosphatase-like, N-terminal"/>
    <property type="match status" value="1"/>
</dbReference>
<evidence type="ECO:0000313" key="8">
    <source>
        <dbReference type="Proteomes" id="UP000816034"/>
    </source>
</evidence>
<dbReference type="GeneID" id="68105166"/>
<dbReference type="EMBL" id="PYSW02000005">
    <property type="protein sequence ID" value="KAG2392460.1"/>
    <property type="molecule type" value="Genomic_DNA"/>
</dbReference>
<feature type="chain" id="PRO_5041515070" description="Purple acid phosphatase" evidence="3">
    <location>
        <begin position="28"/>
        <end position="495"/>
    </location>
</feature>
<evidence type="ECO:0000256" key="1">
    <source>
        <dbReference type="ARBA" id="ARBA00022729"/>
    </source>
</evidence>
<dbReference type="InterPro" id="IPR004843">
    <property type="entry name" value="Calcineurin-like_PHP"/>
</dbReference>
<evidence type="ECO:0000313" key="7">
    <source>
        <dbReference type="EMBL" id="KAG2392460.1"/>
    </source>
</evidence>
<protein>
    <recommendedName>
        <fullName evidence="3">Purple acid phosphatase</fullName>
        <ecNumber evidence="3">3.1.3.2</ecNumber>
    </recommendedName>
</protein>
<dbReference type="SUPFAM" id="SSF56300">
    <property type="entry name" value="Metallo-dependent phosphatases"/>
    <property type="match status" value="1"/>
</dbReference>
<dbReference type="Pfam" id="PF00149">
    <property type="entry name" value="Metallophos"/>
    <property type="match status" value="1"/>
</dbReference>
<comment type="caution">
    <text evidence="7">The sequence shown here is derived from an EMBL/GenBank/DDBJ whole genome shotgun (WGS) entry which is preliminary data.</text>
</comment>
<keyword evidence="3" id="KW-0378">Hydrolase</keyword>
<dbReference type="PANTHER" id="PTHR45867">
    <property type="entry name" value="PURPLE ACID PHOSPHATASE"/>
    <property type="match status" value="1"/>
</dbReference>
<sequence>MISLPPKQWWWSSSLILILLTIILIAAEHTSRVIALPIKTTITTTTDFTPTQVHLAFTNSTHPNALVISFHTKNYNKEWLGMPIVKYSAMDSTLSHHYEQSAESSVFQYGNTQVTGYDFHVWIPNLKFSTKYYYQCTFSQMQNISSEIYNFYTKTDPKQAQHEVHTVIMYGDQGTTNSKNVIARTTEYIHSYFGNKENNNNLFVYHLGDISYADDFAGVQYQPIWNQYMDMMANIMPYVPYMVCVGNHENGPQNKPYDDFERGFMAYNHRFFMPGRNSSLIGHNMWHSFENGLVTFVAIDTETNFPHSFFPQFNFQNKIDQLEWLSDTLSKIDRKKTPWVVVVGHRPIYSSQYIFSAANGSIIGESKILQQAFEDILYKYQVDIAMFGHVHSYERTNPVYRTQVEPGTANSNHFHNLRYTIHIVNGAGGNTEGLTPGKDFYLGQSWASKIFYQDEGYGILKSRFDSNLNVYSLEFNYYAAKTNELVDSFTVTKNA</sequence>
<name>A0AA88H086_NAELO</name>
<dbReference type="RefSeq" id="XP_044554354.1">
    <property type="nucleotide sequence ID" value="XM_044688509.1"/>
</dbReference>
<dbReference type="PANTHER" id="PTHR45867:SF10">
    <property type="entry name" value="PURPLE ACID PHOSPHATASE"/>
    <property type="match status" value="1"/>
</dbReference>
<gene>
    <name evidence="7" type="ORF">C9374_012712</name>
</gene>
<dbReference type="SUPFAM" id="SSF49363">
    <property type="entry name" value="Purple acid phosphatase, N-terminal domain"/>
    <property type="match status" value="1"/>
</dbReference>
<keyword evidence="2" id="KW-0325">Glycoprotein</keyword>
<feature type="signal peptide" evidence="3">
    <location>
        <begin position="1"/>
        <end position="27"/>
    </location>
</feature>
<evidence type="ECO:0000256" key="2">
    <source>
        <dbReference type="ARBA" id="ARBA00023180"/>
    </source>
</evidence>
<dbReference type="Pfam" id="PF14008">
    <property type="entry name" value="Metallophos_C"/>
    <property type="match status" value="1"/>
</dbReference>
<evidence type="ECO:0000259" key="5">
    <source>
        <dbReference type="Pfam" id="PF14008"/>
    </source>
</evidence>
<accession>A0AA88H086</accession>
<dbReference type="Pfam" id="PF16656">
    <property type="entry name" value="Pur_ac_phosph_N"/>
    <property type="match status" value="1"/>
</dbReference>
<evidence type="ECO:0000259" key="6">
    <source>
        <dbReference type="Pfam" id="PF16656"/>
    </source>
</evidence>
<dbReference type="InterPro" id="IPR015914">
    <property type="entry name" value="PAPs_N"/>
</dbReference>
<dbReference type="InterPro" id="IPR008963">
    <property type="entry name" value="Purple_acid_Pase-like_N"/>
</dbReference>
<dbReference type="EC" id="3.1.3.2" evidence="3"/>
<evidence type="ECO:0000256" key="3">
    <source>
        <dbReference type="RuleBase" id="RU361203"/>
    </source>
</evidence>
<keyword evidence="8" id="KW-1185">Reference proteome</keyword>
<comment type="similarity">
    <text evidence="3">Belongs to the metallophosphoesterase superfamily. Purple acid phosphatase family.</text>
</comment>
<dbReference type="Proteomes" id="UP000816034">
    <property type="component" value="Unassembled WGS sequence"/>
</dbReference>
<feature type="domain" description="Purple acid phosphatase C-terminal" evidence="5">
    <location>
        <begin position="420"/>
        <end position="488"/>
    </location>
</feature>
<comment type="catalytic activity">
    <reaction evidence="3">
        <text>a phosphate monoester + H2O = an alcohol + phosphate</text>
        <dbReference type="Rhea" id="RHEA:15017"/>
        <dbReference type="ChEBI" id="CHEBI:15377"/>
        <dbReference type="ChEBI" id="CHEBI:30879"/>
        <dbReference type="ChEBI" id="CHEBI:43474"/>
        <dbReference type="ChEBI" id="CHEBI:67140"/>
        <dbReference type="EC" id="3.1.3.2"/>
    </reaction>
</comment>
<dbReference type="Gene3D" id="3.60.21.10">
    <property type="match status" value="1"/>
</dbReference>
<evidence type="ECO:0000259" key="4">
    <source>
        <dbReference type="Pfam" id="PF00149"/>
    </source>
</evidence>
<reference evidence="7 8" key="1">
    <citation type="journal article" date="2018" name="BMC Genomics">
        <title>The genome of Naegleria lovaniensis, the basis for a comparative approach to unravel pathogenicity factors of the human pathogenic amoeba N. fowleri.</title>
        <authorList>
            <person name="Liechti N."/>
            <person name="Schurch N."/>
            <person name="Bruggmann R."/>
            <person name="Wittwer M."/>
        </authorList>
    </citation>
    <scope>NUCLEOTIDE SEQUENCE [LARGE SCALE GENOMIC DNA]</scope>
    <source>
        <strain evidence="7 8">ATCC 30569</strain>
    </source>
</reference>
<dbReference type="GO" id="GO:0003993">
    <property type="term" value="F:acid phosphatase activity"/>
    <property type="evidence" value="ECO:0007669"/>
    <property type="project" value="UniProtKB-EC"/>
</dbReference>
<organism evidence="7 8">
    <name type="scientific">Naegleria lovaniensis</name>
    <name type="common">Amoeba</name>
    <dbReference type="NCBI Taxonomy" id="51637"/>
    <lineage>
        <taxon>Eukaryota</taxon>
        <taxon>Discoba</taxon>
        <taxon>Heterolobosea</taxon>
        <taxon>Tetramitia</taxon>
        <taxon>Eutetramitia</taxon>
        <taxon>Vahlkampfiidae</taxon>
        <taxon>Naegleria</taxon>
    </lineage>
</organism>
<feature type="domain" description="Purple acid phosphatase N-terminal" evidence="6">
    <location>
        <begin position="50"/>
        <end position="153"/>
    </location>
</feature>
<dbReference type="InterPro" id="IPR025733">
    <property type="entry name" value="PAPs_C"/>
</dbReference>
<proteinExistence type="inferred from homology"/>
<keyword evidence="1 3" id="KW-0732">Signal</keyword>
<feature type="domain" description="Calcineurin-like phosphoesterase" evidence="4">
    <location>
        <begin position="192"/>
        <end position="393"/>
    </location>
</feature>
<dbReference type="CDD" id="cd00839">
    <property type="entry name" value="MPP_PAPs"/>
    <property type="match status" value="1"/>
</dbReference>
<dbReference type="InterPro" id="IPR041792">
    <property type="entry name" value="MPP_PAP"/>
</dbReference>
<dbReference type="InterPro" id="IPR029052">
    <property type="entry name" value="Metallo-depent_PP-like"/>
</dbReference>